<dbReference type="EMBL" id="MFNF01000048">
    <property type="protein sequence ID" value="OGH00251.1"/>
    <property type="molecule type" value="Genomic_DNA"/>
</dbReference>
<gene>
    <name evidence="4" type="ORF">A2557_05845</name>
</gene>
<dbReference type="CDD" id="cd04301">
    <property type="entry name" value="NAT_SF"/>
    <property type="match status" value="1"/>
</dbReference>
<dbReference type="GO" id="GO:0016747">
    <property type="term" value="F:acyltransferase activity, transferring groups other than amino-acyl groups"/>
    <property type="evidence" value="ECO:0007669"/>
    <property type="project" value="InterPro"/>
</dbReference>
<reference evidence="4 5" key="1">
    <citation type="journal article" date="2016" name="Nat. Commun.">
        <title>Thousands of microbial genomes shed light on interconnected biogeochemical processes in an aquifer system.</title>
        <authorList>
            <person name="Anantharaman K."/>
            <person name="Brown C.T."/>
            <person name="Hug L.A."/>
            <person name="Sharon I."/>
            <person name="Castelle C.J."/>
            <person name="Probst A.J."/>
            <person name="Thomas B.C."/>
            <person name="Singh A."/>
            <person name="Wilkins M.J."/>
            <person name="Karaoz U."/>
            <person name="Brodie E.L."/>
            <person name="Williams K.H."/>
            <person name="Hubbard S.S."/>
            <person name="Banfield J.F."/>
        </authorList>
    </citation>
    <scope>NUCLEOTIDE SEQUENCE [LARGE SCALE GENOMIC DNA]</scope>
</reference>
<dbReference type="InterPro" id="IPR016181">
    <property type="entry name" value="Acyl_CoA_acyltransferase"/>
</dbReference>
<dbReference type="InterPro" id="IPR000182">
    <property type="entry name" value="GNAT_dom"/>
</dbReference>
<evidence type="ECO:0000256" key="2">
    <source>
        <dbReference type="ARBA" id="ARBA00023315"/>
    </source>
</evidence>
<evidence type="ECO:0000313" key="5">
    <source>
        <dbReference type="Proteomes" id="UP000177583"/>
    </source>
</evidence>
<evidence type="ECO:0000313" key="4">
    <source>
        <dbReference type="EMBL" id="OGH00251.1"/>
    </source>
</evidence>
<evidence type="ECO:0000256" key="1">
    <source>
        <dbReference type="ARBA" id="ARBA00022679"/>
    </source>
</evidence>
<accession>A0A1F6GQE3</accession>
<dbReference type="SUPFAM" id="SSF55729">
    <property type="entry name" value="Acyl-CoA N-acyltransferases (Nat)"/>
    <property type="match status" value="1"/>
</dbReference>
<evidence type="ECO:0000259" key="3">
    <source>
        <dbReference type="PROSITE" id="PS51186"/>
    </source>
</evidence>
<proteinExistence type="predicted"/>
<feature type="domain" description="N-acetyltransferase" evidence="3">
    <location>
        <begin position="9"/>
        <end position="148"/>
    </location>
</feature>
<dbReference type="Gene3D" id="3.40.630.30">
    <property type="match status" value="1"/>
</dbReference>
<comment type="caution">
    <text evidence="4">The sequence shown here is derived from an EMBL/GenBank/DDBJ whole genome shotgun (WGS) entry which is preliminary data.</text>
</comment>
<organism evidence="4 5">
    <name type="scientific">Candidatus Lambdaproteobacteria bacterium RIFOXYD2_FULL_56_26</name>
    <dbReference type="NCBI Taxonomy" id="1817773"/>
    <lineage>
        <taxon>Bacteria</taxon>
        <taxon>Pseudomonadati</taxon>
        <taxon>Pseudomonadota</taxon>
        <taxon>Candidatus Lambdaproteobacteria</taxon>
    </lineage>
</organism>
<keyword evidence="1" id="KW-0808">Transferase</keyword>
<dbReference type="Proteomes" id="UP000177583">
    <property type="component" value="Unassembled WGS sequence"/>
</dbReference>
<sequence>MPSGLVSLVELKGGPGVWGEALVALDRENLPGEAWELATWVDFMEVGVQVILGLEGQRPVAFLSWQPLDQGLVEILKLAVTPASRRQGWAERLIGTLVEKIGPQTKVWLELRESNLPAQTLYLKQGFVSIGRRKQYYSNPVEDGLLFEKGT</sequence>
<dbReference type="InterPro" id="IPR050832">
    <property type="entry name" value="Bact_Acetyltransf"/>
</dbReference>
<dbReference type="PANTHER" id="PTHR43877">
    <property type="entry name" value="AMINOALKYLPHOSPHONATE N-ACETYLTRANSFERASE-RELATED-RELATED"/>
    <property type="match status" value="1"/>
</dbReference>
<keyword evidence="2" id="KW-0012">Acyltransferase</keyword>
<name>A0A1F6GQE3_9PROT</name>
<protein>
    <recommendedName>
        <fullName evidence="3">N-acetyltransferase domain-containing protein</fullName>
    </recommendedName>
</protein>
<dbReference type="Pfam" id="PF00583">
    <property type="entry name" value="Acetyltransf_1"/>
    <property type="match status" value="1"/>
</dbReference>
<dbReference type="PROSITE" id="PS51186">
    <property type="entry name" value="GNAT"/>
    <property type="match status" value="1"/>
</dbReference>
<dbReference type="AlphaFoldDB" id="A0A1F6GQE3"/>